<dbReference type="InterPro" id="IPR018712">
    <property type="entry name" value="Tle1-like_cat"/>
</dbReference>
<organism evidence="3 4">
    <name type="scientific">Stenotrophomonas rhizophila</name>
    <dbReference type="NCBI Taxonomy" id="216778"/>
    <lineage>
        <taxon>Bacteria</taxon>
        <taxon>Pseudomonadati</taxon>
        <taxon>Pseudomonadota</taxon>
        <taxon>Gammaproteobacteria</taxon>
        <taxon>Lysobacterales</taxon>
        <taxon>Lysobacteraceae</taxon>
        <taxon>Stenotrophomonas</taxon>
    </lineage>
</organism>
<evidence type="ECO:0000259" key="2">
    <source>
        <dbReference type="Pfam" id="PF09994"/>
    </source>
</evidence>
<protein>
    <submittedName>
        <fullName evidence="3">Putative alpha/beta hydrolase family protein DUF2235</fullName>
    </submittedName>
</protein>
<dbReference type="Proteomes" id="UP000274786">
    <property type="component" value="Unassembled WGS sequence"/>
</dbReference>
<name>A0A498C6Q9_9GAMM</name>
<feature type="compositionally biased region" description="Low complexity" evidence="1">
    <location>
        <begin position="41"/>
        <end position="64"/>
    </location>
</feature>
<proteinExistence type="predicted"/>
<feature type="domain" description="T6SS Phospholipase effector Tle1-like catalytic" evidence="2">
    <location>
        <begin position="211"/>
        <end position="290"/>
    </location>
</feature>
<dbReference type="EMBL" id="RCDC01000007">
    <property type="protein sequence ID" value="RLK49806.1"/>
    <property type="molecule type" value="Genomic_DNA"/>
</dbReference>
<evidence type="ECO:0000313" key="3">
    <source>
        <dbReference type="EMBL" id="RLK49806.1"/>
    </source>
</evidence>
<accession>A0A498C6Q9</accession>
<evidence type="ECO:0000256" key="1">
    <source>
        <dbReference type="SAM" id="MobiDB-lite"/>
    </source>
</evidence>
<gene>
    <name evidence="3" type="ORF">BCL79_3279</name>
</gene>
<sequence>MHADPNQALDMSPPDRTRLDSTLHIGLFFDGTRNNADNLQRASRPAGATTPTPRPPAVVADDASPYQSRLTSSYSNGLTNIARLHALYPDHRQMPPAGSTLALSIYIEGVGTRTGEEDDLLGLAFGIGRTGVRAKRRRALEQLLPDALRQLARAHPDRVLGSARVDLFGYSRGAASARDAVNVLNTPGAAAWLREQLVRSGWSLAPGFPAAVRPVRFVGLLDTVVAIGRQHPGEMPAVALPAGCADKVVQLVARDEHREHFALTSVAPEHEEIALPGVHANIGGGYDQRIEGPKLLSRPQGQLLRGTGLAAGDVPPLALLRASTVYRAAQATCRRWQRALGLGDDAIWVDVWHHWQQQRVAGSRSVLPQFTLRAYAAVVLRREIDARYQFIALRLLHQHAAAAGVAWTTSPDQLPALALPAELQPIAARLLAGHPLDAAQERTLGQHYLMQSAHWNFDALGDTALLYAADEGTRELPYRPGPGLFYVNRPTENGQRVVLANT</sequence>
<keyword evidence="3" id="KW-0378">Hydrolase</keyword>
<reference evidence="3 4" key="1">
    <citation type="submission" date="2018-10" db="EMBL/GenBank/DDBJ databases">
        <title>Comparative analysis of microorganisms from saline springs in Andes Mountain Range, Colombia.</title>
        <authorList>
            <person name="Rubin E."/>
        </authorList>
    </citation>
    <scope>NUCLEOTIDE SEQUENCE [LARGE SCALE GENOMIC DNA]</scope>
    <source>
        <strain evidence="3 4">USBA GBX 843</strain>
    </source>
</reference>
<feature type="region of interest" description="Disordered" evidence="1">
    <location>
        <begin position="34"/>
        <end position="64"/>
    </location>
</feature>
<dbReference type="PANTHER" id="PTHR33840:SF1">
    <property type="entry name" value="TLE1 PHOSPHOLIPASE DOMAIN-CONTAINING PROTEIN"/>
    <property type="match status" value="1"/>
</dbReference>
<evidence type="ECO:0000313" key="4">
    <source>
        <dbReference type="Proteomes" id="UP000274786"/>
    </source>
</evidence>
<dbReference type="Pfam" id="PF09994">
    <property type="entry name" value="T6SS_Tle1-like_cat"/>
    <property type="match status" value="1"/>
</dbReference>
<comment type="caution">
    <text evidence="3">The sequence shown here is derived from an EMBL/GenBank/DDBJ whole genome shotgun (WGS) entry which is preliminary data.</text>
</comment>
<dbReference type="PANTHER" id="PTHR33840">
    <property type="match status" value="1"/>
</dbReference>
<dbReference type="GO" id="GO:0016787">
    <property type="term" value="F:hydrolase activity"/>
    <property type="evidence" value="ECO:0007669"/>
    <property type="project" value="UniProtKB-KW"/>
</dbReference>
<dbReference type="AlphaFoldDB" id="A0A498C6Q9"/>